<sequence length="258" mass="27977">MKTAQALPPRLLDAGESGLVVEFGDTIDEQVNREVIALADALDALQLDGVCEIVPTYRSLLVLFDPLVLSREALRGHVLALWPPRADGRPSHGTRHGPSHGTGHGTWRVPVAYGGEHGVDLDHVARLHGLTTGEVIDLHSRAEYRVYMIGFAPGFAYLGGLDEAIHTSRRTDPRLKTPPRSISIGGRQAAVSPPLEIPSGWHLLGQTPVRTYDPTRAERPFLFAAGDTIRFTPVPQAEYAALCRAAEAGEIIAEWEPA</sequence>
<dbReference type="SMART" id="SM00796">
    <property type="entry name" value="AHS1"/>
    <property type="match status" value="1"/>
</dbReference>
<protein>
    <submittedName>
        <fullName evidence="6">KipI family sensor histidine kinase inhibitor</fullName>
    </submittedName>
</protein>
<keyword evidence="7" id="KW-1185">Reference proteome</keyword>
<dbReference type="PANTHER" id="PTHR34698">
    <property type="entry name" value="5-OXOPROLINASE SUBUNIT B"/>
    <property type="match status" value="1"/>
</dbReference>
<evidence type="ECO:0000256" key="4">
    <source>
        <dbReference type="SAM" id="MobiDB-lite"/>
    </source>
</evidence>
<dbReference type="SUPFAM" id="SSF160467">
    <property type="entry name" value="PH0987 N-terminal domain-like"/>
    <property type="match status" value="1"/>
</dbReference>
<dbReference type="InterPro" id="IPR029000">
    <property type="entry name" value="Cyclophilin-like_dom_sf"/>
</dbReference>
<reference evidence="6 7" key="1">
    <citation type="submission" date="2023-07" db="EMBL/GenBank/DDBJ databases">
        <title>Genomic Encyclopedia of Type Strains, Phase IV (KMG-IV): sequencing the most valuable type-strain genomes for metagenomic binning, comparative biology and taxonomic classification.</title>
        <authorList>
            <person name="Goeker M."/>
        </authorList>
    </citation>
    <scope>NUCLEOTIDE SEQUENCE [LARGE SCALE GENOMIC DNA]</scope>
    <source>
        <strain evidence="6 7">DSM 15561</strain>
    </source>
</reference>
<feature type="region of interest" description="Disordered" evidence="4">
    <location>
        <begin position="86"/>
        <end position="105"/>
    </location>
</feature>
<evidence type="ECO:0000256" key="1">
    <source>
        <dbReference type="ARBA" id="ARBA00022741"/>
    </source>
</evidence>
<dbReference type="Pfam" id="PF02682">
    <property type="entry name" value="CT_C_D"/>
    <property type="match status" value="1"/>
</dbReference>
<keyword evidence="3" id="KW-0067">ATP-binding</keyword>
<evidence type="ECO:0000256" key="2">
    <source>
        <dbReference type="ARBA" id="ARBA00022801"/>
    </source>
</evidence>
<dbReference type="InterPro" id="IPR010016">
    <property type="entry name" value="PxpB"/>
</dbReference>
<evidence type="ECO:0000256" key="3">
    <source>
        <dbReference type="ARBA" id="ARBA00022840"/>
    </source>
</evidence>
<dbReference type="SUPFAM" id="SSF50891">
    <property type="entry name" value="Cyclophilin-like"/>
    <property type="match status" value="1"/>
</dbReference>
<evidence type="ECO:0000313" key="7">
    <source>
        <dbReference type="Proteomes" id="UP001235094"/>
    </source>
</evidence>
<keyword evidence="1" id="KW-0547">Nucleotide-binding</keyword>
<comment type="caution">
    <text evidence="6">The sequence shown here is derived from an EMBL/GenBank/DDBJ whole genome shotgun (WGS) entry which is preliminary data.</text>
</comment>
<evidence type="ECO:0000313" key="6">
    <source>
        <dbReference type="EMBL" id="MDQ0513099.1"/>
    </source>
</evidence>
<dbReference type="Proteomes" id="UP001235094">
    <property type="component" value="Unassembled WGS sequence"/>
</dbReference>
<dbReference type="NCBIfam" id="TIGR00370">
    <property type="entry name" value="5-oxoprolinase subunit PxpB"/>
    <property type="match status" value="1"/>
</dbReference>
<dbReference type="PANTHER" id="PTHR34698:SF2">
    <property type="entry name" value="5-OXOPROLINASE SUBUNIT B"/>
    <property type="match status" value="1"/>
</dbReference>
<feature type="domain" description="Carboxyltransferase" evidence="5">
    <location>
        <begin position="9"/>
        <end position="223"/>
    </location>
</feature>
<keyword evidence="2" id="KW-0378">Hydrolase</keyword>
<dbReference type="EMBL" id="JAUSVR010000021">
    <property type="protein sequence ID" value="MDQ0513099.1"/>
    <property type="molecule type" value="Genomic_DNA"/>
</dbReference>
<gene>
    <name evidence="6" type="ORF">QOZ99_004015</name>
</gene>
<accession>A0ABU0LWN5</accession>
<dbReference type="Gene3D" id="3.30.1360.40">
    <property type="match status" value="1"/>
</dbReference>
<evidence type="ECO:0000259" key="5">
    <source>
        <dbReference type="SMART" id="SM00796"/>
    </source>
</evidence>
<name>A0ABU0LWN5_9HYPH</name>
<dbReference type="Gene3D" id="2.40.100.10">
    <property type="entry name" value="Cyclophilin-like"/>
    <property type="match status" value="1"/>
</dbReference>
<dbReference type="RefSeq" id="WP_306891743.1">
    <property type="nucleotide sequence ID" value="NZ_JAUSVR010000021.1"/>
</dbReference>
<dbReference type="InterPro" id="IPR003833">
    <property type="entry name" value="CT_C_D"/>
</dbReference>
<dbReference type="GO" id="GO:0004860">
    <property type="term" value="F:protein kinase inhibitor activity"/>
    <property type="evidence" value="ECO:0007669"/>
    <property type="project" value="UniProtKB-KW"/>
</dbReference>
<organism evidence="6 7">
    <name type="scientific">Ancylobacter amanitiformis</name>
    <dbReference type="NCBI Taxonomy" id="217069"/>
    <lineage>
        <taxon>Bacteria</taxon>
        <taxon>Pseudomonadati</taxon>
        <taxon>Pseudomonadota</taxon>
        <taxon>Alphaproteobacteria</taxon>
        <taxon>Hyphomicrobiales</taxon>
        <taxon>Xanthobacteraceae</taxon>
        <taxon>Ancylobacter</taxon>
    </lineage>
</organism>
<proteinExistence type="predicted"/>
<keyword evidence="6" id="KW-0649">Protein kinase inhibitor</keyword>